<dbReference type="EMBL" id="CM042883">
    <property type="protein sequence ID" value="KAI4378070.1"/>
    <property type="molecule type" value="Genomic_DNA"/>
</dbReference>
<sequence length="885" mass="98469">MQIEKRRSKGGFLQFFDWNSKSRKKLFSNGGDSFGPGGSRQGIEDRELSANSRIMNAANGSGVSPGNERNNDWNCASSETSNDEYESRVPGVVARLMGLDSLPNSSVTDHSSTSSDGFRPTKLSSDSIADKYDPTVYLGSSRRLNGFASTLVEAKVPKAHNRPLERFQTEVLPPKSAKLISAARHRLSSPIRSLGTFPAKNPEYIIEAAAKILEVSPRVTGDRATSSISASVPLRIRDLKAKLEVAYEASKCQIHHESHSVKNVGRKPRDKEHCRLEDSHDSRTAVVPLKKGNSNGGRYKGKSPTTEVASKASLQQREEMSRLSKRNVSQGRHEGNSNQMPSRQQSMLKTTQRKPSVNKRMLVLQQNNQKQNSIPIGSYSTSRSSSSNHQLVRANSTNGYHKNVNMGSTKYAQINMKKPPPDARHGYNLSRVNALPQNRCSSSSDSQVRSIATNILITSDAVSQSKNNNKKGMDVISFTFSSPIKKCSRETISDGQNSGKDCRDATSDVNNSNLSLEGLISLSPPQSVIDGNSLSILLEQKLRELTSRIQSSDFETAVQESVCSSTRSMEETASSVIAGLTYADHEKVFHKVPDENMNIPFSFACSSMKDGGARDPEGVINTNSSRGTGKEVDFQQPSPISILEPSFESRSPDGISPNCKRKECSLSSPGEQEMFKWLHGGEFPARDDESEFSYSSCSSFRTEFDSKRHISRSMTSNGSRNWELAYIEDIIRYFGSILPEVLLTPRNECELPSHYGELEDQMYRMGEYEHKRRDRCKLLFDCAAEHVDSRCRQIFNGTDRSWEECGRMFKRKTWFVDEVYGEISRRGIGDMLVDELVDADMGSRHGKWIEFNAEIYEEGVTIGKEILVSLIDELATDFCAGQRQL</sequence>
<reference evidence="2" key="1">
    <citation type="journal article" date="2023" name="Front. Plant Sci.">
        <title>Chromosomal-level genome assembly of Melastoma candidum provides insights into trichome evolution.</title>
        <authorList>
            <person name="Zhong Y."/>
            <person name="Wu W."/>
            <person name="Sun C."/>
            <person name="Zou P."/>
            <person name="Liu Y."/>
            <person name="Dai S."/>
            <person name="Zhou R."/>
        </authorList>
    </citation>
    <scope>NUCLEOTIDE SEQUENCE [LARGE SCALE GENOMIC DNA]</scope>
</reference>
<gene>
    <name evidence="1" type="ORF">MLD38_015607</name>
</gene>
<proteinExistence type="predicted"/>
<protein>
    <submittedName>
        <fullName evidence="1">Uncharacterized protein</fullName>
    </submittedName>
</protein>
<evidence type="ECO:0000313" key="1">
    <source>
        <dbReference type="EMBL" id="KAI4378070.1"/>
    </source>
</evidence>
<dbReference type="Proteomes" id="UP001057402">
    <property type="component" value="Chromosome 4"/>
</dbReference>
<name>A0ACB9RGQ8_9MYRT</name>
<organism evidence="1 2">
    <name type="scientific">Melastoma candidum</name>
    <dbReference type="NCBI Taxonomy" id="119954"/>
    <lineage>
        <taxon>Eukaryota</taxon>
        <taxon>Viridiplantae</taxon>
        <taxon>Streptophyta</taxon>
        <taxon>Embryophyta</taxon>
        <taxon>Tracheophyta</taxon>
        <taxon>Spermatophyta</taxon>
        <taxon>Magnoliopsida</taxon>
        <taxon>eudicotyledons</taxon>
        <taxon>Gunneridae</taxon>
        <taxon>Pentapetalae</taxon>
        <taxon>rosids</taxon>
        <taxon>malvids</taxon>
        <taxon>Myrtales</taxon>
        <taxon>Melastomataceae</taxon>
        <taxon>Melastomatoideae</taxon>
        <taxon>Melastomateae</taxon>
        <taxon>Melastoma</taxon>
    </lineage>
</organism>
<evidence type="ECO:0000313" key="2">
    <source>
        <dbReference type="Proteomes" id="UP001057402"/>
    </source>
</evidence>
<keyword evidence="2" id="KW-1185">Reference proteome</keyword>
<accession>A0ACB9RGQ8</accession>
<comment type="caution">
    <text evidence="1">The sequence shown here is derived from an EMBL/GenBank/DDBJ whole genome shotgun (WGS) entry which is preliminary data.</text>
</comment>